<feature type="coiled-coil region" evidence="2">
    <location>
        <begin position="2"/>
        <end position="67"/>
    </location>
</feature>
<dbReference type="SUPFAM" id="SSF48452">
    <property type="entry name" value="TPR-like"/>
    <property type="match status" value="1"/>
</dbReference>
<dbReference type="InterPro" id="IPR011990">
    <property type="entry name" value="TPR-like_helical_dom_sf"/>
</dbReference>
<name>A0A8C2R5N6_CAPHI</name>
<feature type="repeat" description="TPR" evidence="1">
    <location>
        <begin position="224"/>
        <end position="257"/>
    </location>
</feature>
<evidence type="ECO:0008006" key="4">
    <source>
        <dbReference type="Google" id="ProtNLM"/>
    </source>
</evidence>
<dbReference type="PROSITE" id="PS50005">
    <property type="entry name" value="TPR"/>
    <property type="match status" value="1"/>
</dbReference>
<dbReference type="InterPro" id="IPR038645">
    <property type="entry name" value="TTC5_OB_sf"/>
</dbReference>
<dbReference type="AlphaFoldDB" id="A0A8C2R5N6"/>
<proteinExistence type="predicted"/>
<organism evidence="3">
    <name type="scientific">Capra hircus</name>
    <name type="common">Goat</name>
    <dbReference type="NCBI Taxonomy" id="9925"/>
    <lineage>
        <taxon>Eukaryota</taxon>
        <taxon>Metazoa</taxon>
        <taxon>Chordata</taxon>
        <taxon>Craniata</taxon>
        <taxon>Vertebrata</taxon>
        <taxon>Euteleostomi</taxon>
        <taxon>Mammalia</taxon>
        <taxon>Eutheria</taxon>
        <taxon>Laurasiatheria</taxon>
        <taxon>Artiodactyla</taxon>
        <taxon>Ruminantia</taxon>
        <taxon>Pecora</taxon>
        <taxon>Bovidae</taxon>
        <taxon>Caprinae</taxon>
        <taxon>Capra</taxon>
    </lineage>
</organism>
<dbReference type="FunFam" id="1.25.40.10:FF:000194">
    <property type="entry name" value="Tetratricopeptide repeat domain 5"/>
    <property type="match status" value="1"/>
</dbReference>
<keyword evidence="2" id="KW-0175">Coiled coil</keyword>
<dbReference type="PANTHER" id="PTHR26312">
    <property type="entry name" value="TETRATRICOPEPTIDE REPEAT PROTEIN 5"/>
    <property type="match status" value="1"/>
</dbReference>
<evidence type="ECO:0000256" key="2">
    <source>
        <dbReference type="SAM" id="Coils"/>
    </source>
</evidence>
<sequence length="424" mass="47298">MMAVEEEEVKEVLQKLQELVDQLYSFRECYFETHSVEHAGRKQQDVREEMEKTLQQMEEVVGSVQGNAQVLMLTGKVLNVTPDYSPKAEELLSKAVKLEPKLVEAWNQLGEVYWKKGDVAAAHTCFSGALTHCKNKVSLQNLSMVLRQLRTDSGDEHSRHVMDSVRQAKLAVQMDILDGRSWYILGNAYLSLYFNTGQNPKISQQALSAYAQAEKVDRTASSNPDLHLNRATLHKYEENYGEALEGFSRAAALDPAWPEPRQREQQLLDFLTRLTSLLESKGKVKAKKLQSMLGNLRPAHLGPCGDGRYQSASGQKVTLERKPLSALHPGVNSGAVVLGKVVFSLTTEEKVPFASSASSRHSTTYLSLKWVLKQQTQLATSTDFVQELLINVQCRGASRNFAKETRALKMRGTVAGQCKLTATN</sequence>
<evidence type="ECO:0000313" key="3">
    <source>
        <dbReference type="Ensembl" id="ENSCHIP00010023743.1"/>
    </source>
</evidence>
<evidence type="ECO:0000256" key="1">
    <source>
        <dbReference type="PROSITE-ProRule" id="PRU00339"/>
    </source>
</evidence>
<dbReference type="Gene3D" id="2.40.50.550">
    <property type="match status" value="1"/>
</dbReference>
<reference evidence="3" key="2">
    <citation type="submission" date="2025-08" db="UniProtKB">
        <authorList>
            <consortium name="Ensembl"/>
        </authorList>
    </citation>
    <scope>IDENTIFICATION</scope>
</reference>
<dbReference type="Ensembl" id="ENSCHIT00010033651.1">
    <property type="protein sequence ID" value="ENSCHIP00010023743.1"/>
    <property type="gene ID" value="ENSCHIG00010017761.1"/>
</dbReference>
<dbReference type="PANTHER" id="PTHR26312:SF87">
    <property type="entry name" value="TETRATRICOPEPTIDE REPEAT PROTEIN 5"/>
    <property type="match status" value="1"/>
</dbReference>
<keyword evidence="1" id="KW-0802">TPR repeat</keyword>
<dbReference type="InterPro" id="IPR019734">
    <property type="entry name" value="TPR_rpt"/>
</dbReference>
<accession>A0A8C2R5N6</accession>
<dbReference type="Gene3D" id="1.25.40.10">
    <property type="entry name" value="Tetratricopeptide repeat domain"/>
    <property type="match status" value="1"/>
</dbReference>
<reference evidence="3" key="1">
    <citation type="submission" date="2019-03" db="EMBL/GenBank/DDBJ databases">
        <title>Genome sequencing and reference-guided assembly of Black Bengal Goat (Capra hircus).</title>
        <authorList>
            <person name="Siddiki A.Z."/>
            <person name="Baten A."/>
            <person name="Billah M."/>
            <person name="Alam M.A.U."/>
            <person name="Shawrob K.S.M."/>
            <person name="Saha S."/>
            <person name="Chowdhury M."/>
            <person name="Rahman A.H."/>
            <person name="Stear M."/>
            <person name="Miah G."/>
            <person name="Das G.B."/>
            <person name="Hossain M.M."/>
            <person name="Kumkum M."/>
            <person name="Islam M.S."/>
            <person name="Mollah A.M."/>
            <person name="Ahsan A."/>
            <person name="Tusar F."/>
            <person name="Khan M.K.I."/>
        </authorList>
    </citation>
    <scope>NUCLEOTIDE SEQUENCE [LARGE SCALE GENOMIC DNA]</scope>
</reference>
<protein>
    <recommendedName>
        <fullName evidence="4">Tetratricopeptide repeat domain 5</fullName>
    </recommendedName>
</protein>
<dbReference type="SMART" id="SM00028">
    <property type="entry name" value="TPR"/>
    <property type="match status" value="2"/>
</dbReference>